<dbReference type="Gene3D" id="1.10.640.10">
    <property type="entry name" value="Haem peroxidase domain superfamily, animal type"/>
    <property type="match status" value="1"/>
</dbReference>
<accession>S3C8P2</accession>
<organism evidence="8 9">
    <name type="scientific">Ophiostoma piceae (strain UAMH 11346)</name>
    <name type="common">Sap stain fungus</name>
    <dbReference type="NCBI Taxonomy" id="1262450"/>
    <lineage>
        <taxon>Eukaryota</taxon>
        <taxon>Fungi</taxon>
        <taxon>Dikarya</taxon>
        <taxon>Ascomycota</taxon>
        <taxon>Pezizomycotina</taxon>
        <taxon>Sordariomycetes</taxon>
        <taxon>Sordariomycetidae</taxon>
        <taxon>Ophiostomatales</taxon>
        <taxon>Ophiostomataceae</taxon>
        <taxon>Ophiostoma</taxon>
    </lineage>
</organism>
<evidence type="ECO:0000313" key="8">
    <source>
        <dbReference type="EMBL" id="EPE02578.1"/>
    </source>
</evidence>
<evidence type="ECO:0000256" key="3">
    <source>
        <dbReference type="ARBA" id="ARBA00022964"/>
    </source>
</evidence>
<dbReference type="PANTHER" id="PTHR11903:SF13">
    <property type="entry name" value="LINOLEATE 10R-LIPOXYGENASE"/>
    <property type="match status" value="1"/>
</dbReference>
<dbReference type="Gene3D" id="1.10.630.10">
    <property type="entry name" value="Cytochrome P450"/>
    <property type="match status" value="2"/>
</dbReference>
<keyword evidence="5 6" id="KW-0408">Iron</keyword>
<feature type="binding site" description="axial binding residue" evidence="6">
    <location>
        <position position="425"/>
    </location>
    <ligand>
        <name>heme b</name>
        <dbReference type="ChEBI" id="CHEBI:60344"/>
    </ligand>
    <ligandPart>
        <name>Fe</name>
        <dbReference type="ChEBI" id="CHEBI:18248"/>
    </ligandPart>
</feature>
<evidence type="ECO:0000256" key="1">
    <source>
        <dbReference type="ARBA" id="ARBA00011881"/>
    </source>
</evidence>
<evidence type="ECO:0000256" key="4">
    <source>
        <dbReference type="ARBA" id="ARBA00023002"/>
    </source>
</evidence>
<dbReference type="PROSITE" id="PS50292">
    <property type="entry name" value="PEROXIDASE_3"/>
    <property type="match status" value="1"/>
</dbReference>
<dbReference type="InterPro" id="IPR050783">
    <property type="entry name" value="Oxylipin_biosynth_metab"/>
</dbReference>
<dbReference type="CDD" id="cd09817">
    <property type="entry name" value="linoleate_diol_synthase_like"/>
    <property type="match status" value="1"/>
</dbReference>
<dbReference type="GO" id="GO:0051213">
    <property type="term" value="F:dioxygenase activity"/>
    <property type="evidence" value="ECO:0007669"/>
    <property type="project" value="UniProtKB-KW"/>
</dbReference>
<keyword evidence="3" id="KW-0223">Dioxygenase</keyword>
<dbReference type="InterPro" id="IPR034812">
    <property type="entry name" value="Ppo-like_N"/>
</dbReference>
<dbReference type="PRINTS" id="PR00457">
    <property type="entry name" value="ANPEROXIDASE"/>
</dbReference>
<dbReference type="CDD" id="cd20612">
    <property type="entry name" value="CYP_LDS-like_C"/>
    <property type="match status" value="1"/>
</dbReference>
<dbReference type="GO" id="GO:0004601">
    <property type="term" value="F:peroxidase activity"/>
    <property type="evidence" value="ECO:0007669"/>
    <property type="project" value="UniProtKB-KW"/>
</dbReference>
<dbReference type="InterPro" id="IPR001128">
    <property type="entry name" value="Cyt_P450"/>
</dbReference>
<evidence type="ECO:0000256" key="5">
    <source>
        <dbReference type="ARBA" id="ARBA00023004"/>
    </source>
</evidence>
<dbReference type="GO" id="GO:0020037">
    <property type="term" value="F:heme binding"/>
    <property type="evidence" value="ECO:0007669"/>
    <property type="project" value="InterPro"/>
</dbReference>
<sequence>MSSSESGVVAVGKSKTGASIHATETTLSEKSRGHGTISNYPPLDKATKKSSPGVLGRISALRLASRRPLPTDTGNGKYLTKKVYTGLLADVKSLSWDDVKTLVEAAKGKKKKGAHLVDDKTMIMERIIKVVSGLPHQSKTRELLTGEFISELWNSLDHPPQLYIGEKYQYRMADGSHNNIYFPSLGAAGTTYARSVEATTTAPTALPDPSVIFDSIFRRTEYKSHPNNVSSILWYWATIIIHDLFWTDHTDQSRSKTSSYLDLSPLYGSNQDMQDTIRTFRDGKLKPDAYADKRLLGMPPGVSVILIMFNRFHNYVADNLAAINEGGRFNKPQGSPDTEDERLKAAWKKYDNDVFQTARLVTSGLYINITLVDYVRNIINMNRTDSTFTLDPRLDTSAVAGMGNQSERGTGNVVSAEFNLCYRWHSCISAKDEKWIEEFYENIFGKPANEATMADLMGGFVKFERSIPEDPGKREFGGFKRGANGRFDDDSLVDCISDSIEDVAGAFGAQNVPEAMRCVEVLGMIQARKWNLAGLNEFRRHFGLKAYEKFEDINPDPVVADQLRHLYQHPDFVELYPGLVAEDAKKPMVPGVGIAPTYTISRVVLSDAVVLIRGDRHYTTDYGPKQLTNWGHREVDYDLNVNHGCVFYKLFIRAFPNHFKQNSVYAHYPMVVPAENVRILKALKRDHLFDFSRPTAVPTRINIITYGGAKHVLEKQDNYKVTWHEGLGFLMGEGGKRFMLSGDTPFHADQRKCMGSLLYHDQWKADVKRFYAEMSEKLITRKSYTLAGKRQVDLIHDVGNIVHVHFASRVFNLPLKSEENPKGIFSEQELYMILAAIFITIFFDIDPVKSYPLRQNTKEVCEQLGNVIETNVKLALGLGLRAMFSGSSKKTDALSSYGINMAKGLSSKGLSAYDIAWSQILPTAGAMVPNQAQVFAQAVDFYLSPAGTKYIPELHRIANSPESAENDSHLLGYAMEGIRLAGTFGAYRQAAAADTIVEDDGREVNVAAGDRVFVSFVGAARDPKHFPDPEEVNPARPLDSYIHYGAGPHACLGRDISQVAIIELFRTLFRRKNVRRVPGPQGELKKVARPGGFYVYMMEDWSSYFPFPTTMKVMWDE</sequence>
<proteinExistence type="predicted"/>
<keyword evidence="9" id="KW-1185">Reference proteome</keyword>
<dbReference type="GO" id="GO:0006631">
    <property type="term" value="P:fatty acid metabolic process"/>
    <property type="evidence" value="ECO:0007669"/>
    <property type="project" value="UniProtKB-ARBA"/>
</dbReference>
<dbReference type="GO" id="GO:0016705">
    <property type="term" value="F:oxidoreductase activity, acting on paired donors, with incorporation or reduction of molecular oxygen"/>
    <property type="evidence" value="ECO:0007669"/>
    <property type="project" value="InterPro"/>
</dbReference>
<dbReference type="OrthoDB" id="823504at2759"/>
<dbReference type="InterPro" id="IPR037120">
    <property type="entry name" value="Haem_peroxidase_sf_animal"/>
</dbReference>
<dbReference type="STRING" id="1262450.S3C8P2"/>
<dbReference type="GO" id="GO:0005506">
    <property type="term" value="F:iron ion binding"/>
    <property type="evidence" value="ECO:0007669"/>
    <property type="project" value="InterPro"/>
</dbReference>
<dbReference type="eggNOG" id="KOG2408">
    <property type="taxonomic scope" value="Eukaryota"/>
</dbReference>
<dbReference type="Proteomes" id="UP000016923">
    <property type="component" value="Unassembled WGS sequence"/>
</dbReference>
<name>S3C8P2_OPHP1</name>
<dbReference type="GO" id="GO:0004497">
    <property type="term" value="F:monooxygenase activity"/>
    <property type="evidence" value="ECO:0007669"/>
    <property type="project" value="InterPro"/>
</dbReference>
<dbReference type="AlphaFoldDB" id="S3C8P2"/>
<dbReference type="HOGENOM" id="CLU_002329_1_0_1"/>
<keyword evidence="2 6" id="KW-0479">Metal-binding</keyword>
<dbReference type="GO" id="GO:0006979">
    <property type="term" value="P:response to oxidative stress"/>
    <property type="evidence" value="ECO:0007669"/>
    <property type="project" value="InterPro"/>
</dbReference>
<keyword evidence="6" id="KW-0349">Heme</keyword>
<keyword evidence="8" id="KW-0575">Peroxidase</keyword>
<reference evidence="8 9" key="1">
    <citation type="journal article" date="2013" name="BMC Genomics">
        <title>The genome and transcriptome of the pine saprophyte Ophiostoma piceae, and a comparison with the bark beetle-associated pine pathogen Grosmannia clavigera.</title>
        <authorList>
            <person name="Haridas S."/>
            <person name="Wang Y."/>
            <person name="Lim L."/>
            <person name="Massoumi Alamouti S."/>
            <person name="Jackman S."/>
            <person name="Docking R."/>
            <person name="Robertson G."/>
            <person name="Birol I."/>
            <person name="Bohlmann J."/>
            <person name="Breuil C."/>
        </authorList>
    </citation>
    <scope>NUCLEOTIDE SEQUENCE [LARGE SCALE GENOMIC DNA]</scope>
    <source>
        <strain evidence="8 9">UAMH 11346</strain>
    </source>
</reference>
<dbReference type="InterPro" id="IPR010255">
    <property type="entry name" value="Haem_peroxidase_sf"/>
</dbReference>
<dbReference type="OMA" id="RHYTIDY"/>
<evidence type="ECO:0000313" key="9">
    <source>
        <dbReference type="Proteomes" id="UP000016923"/>
    </source>
</evidence>
<dbReference type="SUPFAM" id="SSF48264">
    <property type="entry name" value="Cytochrome P450"/>
    <property type="match status" value="1"/>
</dbReference>
<dbReference type="InterPro" id="IPR036396">
    <property type="entry name" value="Cyt_P450_sf"/>
</dbReference>
<dbReference type="SUPFAM" id="SSF48113">
    <property type="entry name" value="Heme-dependent peroxidases"/>
    <property type="match status" value="1"/>
</dbReference>
<evidence type="ECO:0000256" key="7">
    <source>
        <dbReference type="SAM" id="MobiDB-lite"/>
    </source>
</evidence>
<dbReference type="VEuPathDB" id="FungiDB:F503_06554"/>
<dbReference type="Pfam" id="PF03098">
    <property type="entry name" value="An_peroxidase"/>
    <property type="match status" value="2"/>
</dbReference>
<evidence type="ECO:0000256" key="6">
    <source>
        <dbReference type="PIRSR" id="PIRSR619791-2"/>
    </source>
</evidence>
<dbReference type="InterPro" id="IPR019791">
    <property type="entry name" value="Haem_peroxidase_animal"/>
</dbReference>
<dbReference type="PANTHER" id="PTHR11903">
    <property type="entry name" value="PROSTAGLANDIN G/H SYNTHASE"/>
    <property type="match status" value="1"/>
</dbReference>
<gene>
    <name evidence="8" type="ORF">F503_06554</name>
</gene>
<feature type="region of interest" description="Disordered" evidence="7">
    <location>
        <begin position="20"/>
        <end position="51"/>
    </location>
</feature>
<protein>
    <submittedName>
        <fullName evidence="8">Heme peroxidase</fullName>
    </submittedName>
</protein>
<comment type="subunit">
    <text evidence="1">Homotetramer.</text>
</comment>
<evidence type="ECO:0000256" key="2">
    <source>
        <dbReference type="ARBA" id="ARBA00022723"/>
    </source>
</evidence>
<dbReference type="Pfam" id="PF00067">
    <property type="entry name" value="p450"/>
    <property type="match status" value="1"/>
</dbReference>
<dbReference type="EMBL" id="KE148176">
    <property type="protein sequence ID" value="EPE02578.1"/>
    <property type="molecule type" value="Genomic_DNA"/>
</dbReference>
<keyword evidence="4" id="KW-0560">Oxidoreductase</keyword>